<gene>
    <name evidence="2" type="ORF">PIB30_025993</name>
</gene>
<protein>
    <recommendedName>
        <fullName evidence="1">Replication factor A C-terminal domain-containing protein</fullName>
    </recommendedName>
</protein>
<dbReference type="EMBL" id="JASCZI010120925">
    <property type="protein sequence ID" value="MED6157720.1"/>
    <property type="molecule type" value="Genomic_DNA"/>
</dbReference>
<name>A0ABU6UAL9_9FABA</name>
<dbReference type="InterPro" id="IPR012340">
    <property type="entry name" value="NA-bd_OB-fold"/>
</dbReference>
<dbReference type="Gene3D" id="2.40.50.140">
    <property type="entry name" value="Nucleic acid-binding proteins"/>
    <property type="match status" value="1"/>
</dbReference>
<feature type="domain" description="Replication factor A C-terminal" evidence="1">
    <location>
        <begin position="10"/>
        <end position="68"/>
    </location>
</feature>
<dbReference type="Pfam" id="PF08646">
    <property type="entry name" value="Rep_fac-A_C"/>
    <property type="match status" value="1"/>
</dbReference>
<dbReference type="SUPFAM" id="SSF50249">
    <property type="entry name" value="Nucleic acid-binding proteins"/>
    <property type="match status" value="1"/>
</dbReference>
<proteinExistence type="predicted"/>
<dbReference type="InterPro" id="IPR013955">
    <property type="entry name" value="Rep_factor-A_C"/>
</dbReference>
<organism evidence="2 3">
    <name type="scientific">Stylosanthes scabra</name>
    <dbReference type="NCBI Taxonomy" id="79078"/>
    <lineage>
        <taxon>Eukaryota</taxon>
        <taxon>Viridiplantae</taxon>
        <taxon>Streptophyta</taxon>
        <taxon>Embryophyta</taxon>
        <taxon>Tracheophyta</taxon>
        <taxon>Spermatophyta</taxon>
        <taxon>Magnoliopsida</taxon>
        <taxon>eudicotyledons</taxon>
        <taxon>Gunneridae</taxon>
        <taxon>Pentapetalae</taxon>
        <taxon>rosids</taxon>
        <taxon>fabids</taxon>
        <taxon>Fabales</taxon>
        <taxon>Fabaceae</taxon>
        <taxon>Papilionoideae</taxon>
        <taxon>50 kb inversion clade</taxon>
        <taxon>dalbergioids sensu lato</taxon>
        <taxon>Dalbergieae</taxon>
        <taxon>Pterocarpus clade</taxon>
        <taxon>Stylosanthes</taxon>
    </lineage>
</organism>
<accession>A0ABU6UAL9</accession>
<dbReference type="Proteomes" id="UP001341840">
    <property type="component" value="Unassembled WGS sequence"/>
</dbReference>
<keyword evidence="3" id="KW-1185">Reference proteome</keyword>
<evidence type="ECO:0000313" key="2">
    <source>
        <dbReference type="EMBL" id="MED6157720.1"/>
    </source>
</evidence>
<reference evidence="2 3" key="1">
    <citation type="journal article" date="2023" name="Plants (Basel)">
        <title>Bridging the Gap: Combining Genomics and Transcriptomics Approaches to Understand Stylosanthes scabra, an Orphan Legume from the Brazilian Caatinga.</title>
        <authorList>
            <person name="Ferreira-Neto J.R.C."/>
            <person name="da Silva M.D."/>
            <person name="Binneck E."/>
            <person name="de Melo N.F."/>
            <person name="da Silva R.H."/>
            <person name="de Melo A.L.T.M."/>
            <person name="Pandolfi V."/>
            <person name="Bustamante F.O."/>
            <person name="Brasileiro-Vidal A.C."/>
            <person name="Benko-Iseppon A.M."/>
        </authorList>
    </citation>
    <scope>NUCLEOTIDE SEQUENCE [LARGE SCALE GENOMIC DNA]</scope>
    <source>
        <tissue evidence="2">Leaves</tissue>
    </source>
</reference>
<evidence type="ECO:0000259" key="1">
    <source>
        <dbReference type="Pfam" id="PF08646"/>
    </source>
</evidence>
<comment type="caution">
    <text evidence="2">The sequence shown here is derived from an EMBL/GenBank/DDBJ whole genome shotgun (WGS) entry which is preliminary data.</text>
</comment>
<sequence>MSINSGMHDWSYIACKGCDKRVEEREGKYYCKKCNNDEPKVELRYKVEVVVCDGTGAISLLMWDTQGQNEEEYPDALNKMIGNRLMFRIYVKSGHVHGTDNVHSVANVCDDKEIIAFNLPNELEIGESDLEGENVKSNNVDGEGALVTTGDFEATDTSISAVGKRSSSTIKDGEHSTNRYIRKCLKRT</sequence>
<evidence type="ECO:0000313" key="3">
    <source>
        <dbReference type="Proteomes" id="UP001341840"/>
    </source>
</evidence>